<sequence length="174" mass="19050">MFALVATGAQAAPGDDALFGAHGYRVAYYRAPVPKPPHGVGRIAPAAVALLRPDIDAILIDVLPAEGGHREADGRWRLARERPSIPGAHWFPEAGRGDLSPANDRWFHDGLVRLTGGAKNHMIITFCLADCWMGWNAARRLRALGYTNIWWLAEGTDGWRDLGRPLINARPEEG</sequence>
<feature type="domain" description="Rhodanese" evidence="1">
    <location>
        <begin position="119"/>
        <end position="168"/>
    </location>
</feature>
<dbReference type="PROSITE" id="PS50206">
    <property type="entry name" value="RHODANESE_3"/>
    <property type="match status" value="1"/>
</dbReference>
<dbReference type="RefSeq" id="WP_310227694.1">
    <property type="nucleotide sequence ID" value="NZ_JAVDWV010000031.1"/>
</dbReference>
<reference evidence="2 3" key="1">
    <citation type="submission" date="2023-07" db="EMBL/GenBank/DDBJ databases">
        <title>Sorghum-associated microbial communities from plants grown in Nebraska, USA.</title>
        <authorList>
            <person name="Schachtman D."/>
        </authorList>
    </citation>
    <scope>NUCLEOTIDE SEQUENCE [LARGE SCALE GENOMIC DNA]</scope>
    <source>
        <strain evidence="2 3">4256</strain>
    </source>
</reference>
<evidence type="ECO:0000259" key="1">
    <source>
        <dbReference type="PROSITE" id="PS50206"/>
    </source>
</evidence>
<dbReference type="InterPro" id="IPR022376">
    <property type="entry name" value="PQQ_CXXCW"/>
</dbReference>
<dbReference type="InterPro" id="IPR001763">
    <property type="entry name" value="Rhodanese-like_dom"/>
</dbReference>
<name>A0ABU1X6G0_SPHXE</name>
<dbReference type="Pfam" id="PF00581">
    <property type="entry name" value="Rhodanese"/>
    <property type="match status" value="1"/>
</dbReference>
<dbReference type="SUPFAM" id="SSF52821">
    <property type="entry name" value="Rhodanese/Cell cycle control phosphatase"/>
    <property type="match status" value="1"/>
</dbReference>
<dbReference type="Gene3D" id="3.40.250.10">
    <property type="entry name" value="Rhodanese-like domain"/>
    <property type="match status" value="1"/>
</dbReference>
<evidence type="ECO:0000313" key="2">
    <source>
        <dbReference type="EMBL" id="MDR7157173.1"/>
    </source>
</evidence>
<dbReference type="Proteomes" id="UP001267638">
    <property type="component" value="Unassembled WGS sequence"/>
</dbReference>
<dbReference type="NCBIfam" id="TIGR03865">
    <property type="entry name" value="PQQ_CXXCW"/>
    <property type="match status" value="1"/>
</dbReference>
<proteinExistence type="predicted"/>
<dbReference type="InterPro" id="IPR036873">
    <property type="entry name" value="Rhodanese-like_dom_sf"/>
</dbReference>
<accession>A0ABU1X6G0</accession>
<gene>
    <name evidence="2" type="ORF">J2W40_004021</name>
</gene>
<evidence type="ECO:0000313" key="3">
    <source>
        <dbReference type="Proteomes" id="UP001267638"/>
    </source>
</evidence>
<organism evidence="2 3">
    <name type="scientific">Sphingobium xenophagum</name>
    <dbReference type="NCBI Taxonomy" id="121428"/>
    <lineage>
        <taxon>Bacteria</taxon>
        <taxon>Pseudomonadati</taxon>
        <taxon>Pseudomonadota</taxon>
        <taxon>Alphaproteobacteria</taxon>
        <taxon>Sphingomonadales</taxon>
        <taxon>Sphingomonadaceae</taxon>
        <taxon>Sphingobium</taxon>
    </lineage>
</organism>
<comment type="caution">
    <text evidence="2">The sequence shown here is derived from an EMBL/GenBank/DDBJ whole genome shotgun (WGS) entry which is preliminary data.</text>
</comment>
<dbReference type="EMBL" id="JAVDWV010000031">
    <property type="protein sequence ID" value="MDR7157173.1"/>
    <property type="molecule type" value="Genomic_DNA"/>
</dbReference>
<keyword evidence="3" id="KW-1185">Reference proteome</keyword>
<dbReference type="CDD" id="cd00158">
    <property type="entry name" value="RHOD"/>
    <property type="match status" value="1"/>
</dbReference>
<protein>
    <submittedName>
        <fullName evidence="2">PQQ-dependent catabolism-associated CXXCW motif protein</fullName>
    </submittedName>
</protein>